<dbReference type="CDD" id="cd01275">
    <property type="entry name" value="FHIT"/>
    <property type="match status" value="1"/>
</dbReference>
<dbReference type="PROSITE" id="PS51084">
    <property type="entry name" value="HIT_2"/>
    <property type="match status" value="1"/>
</dbReference>
<keyword evidence="1" id="KW-0547">Nucleotide-binding</keyword>
<dbReference type="PANTHER" id="PTHR42997:SF1">
    <property type="entry name" value="AP-4-A PHOSPHORYLASE"/>
    <property type="match status" value="1"/>
</dbReference>
<dbReference type="AlphaFoldDB" id="A0A1H3FQ16"/>
<sequence length="161" mass="18817">MDVLHAPWRMKYIDKSNKEKIDCIFCEFIKEREDEKRLILYRGKKAFIMFNAFPYNPGHLMVAPYHHTGNYDELNQEEILEINLLVQKCLKALKKTMDPHGFNIGINMGKVAGAGFEDHVHVHIVPRWEGDTNFMPVVGETKVIPEALDVTYRKLKEAWEE</sequence>
<protein>
    <submittedName>
        <fullName evidence="6">Diadenosine tetraphosphate (Ap4A) hydrolase</fullName>
    </submittedName>
</protein>
<feature type="binding site" evidence="3">
    <location>
        <position position="123"/>
    </location>
    <ligand>
        <name>substrate</name>
    </ligand>
</feature>
<evidence type="ECO:0000256" key="1">
    <source>
        <dbReference type="ARBA" id="ARBA00022741"/>
    </source>
</evidence>
<dbReference type="GO" id="GO:0016787">
    <property type="term" value="F:hydrolase activity"/>
    <property type="evidence" value="ECO:0007669"/>
    <property type="project" value="UniProtKB-KW"/>
</dbReference>
<dbReference type="InterPro" id="IPR036265">
    <property type="entry name" value="HIT-like_sf"/>
</dbReference>
<evidence type="ECO:0000313" key="7">
    <source>
        <dbReference type="Proteomes" id="UP000199266"/>
    </source>
</evidence>
<dbReference type="InterPro" id="IPR052908">
    <property type="entry name" value="AP-4-A_phosphorylase"/>
</dbReference>
<feature type="binding site" evidence="3">
    <location>
        <position position="51"/>
    </location>
    <ligand>
        <name>substrate</name>
    </ligand>
</feature>
<dbReference type="GO" id="GO:0000166">
    <property type="term" value="F:nucleotide binding"/>
    <property type="evidence" value="ECO:0007669"/>
    <property type="project" value="UniProtKB-KW"/>
</dbReference>
<evidence type="ECO:0000313" key="6">
    <source>
        <dbReference type="EMBL" id="SDX92478.1"/>
    </source>
</evidence>
<name>A0A1H3FQ16_9BACT</name>
<dbReference type="InterPro" id="IPR039383">
    <property type="entry name" value="FHIT"/>
</dbReference>
<evidence type="ECO:0000259" key="5">
    <source>
        <dbReference type="PROSITE" id="PS51084"/>
    </source>
</evidence>
<reference evidence="7" key="1">
    <citation type="submission" date="2016-10" db="EMBL/GenBank/DDBJ databases">
        <authorList>
            <person name="Varghese N."/>
            <person name="Submissions S."/>
        </authorList>
    </citation>
    <scope>NUCLEOTIDE SEQUENCE [LARGE SCALE GENOMIC DNA]</scope>
    <source>
        <strain evidence="7">DSM 13490</strain>
    </source>
</reference>
<dbReference type="InterPro" id="IPR011146">
    <property type="entry name" value="HIT-like"/>
</dbReference>
<accession>A0A1H3FQ16</accession>
<feature type="short sequence motif" description="Histidine triad motif" evidence="4">
    <location>
        <begin position="119"/>
        <end position="123"/>
    </location>
</feature>
<keyword evidence="6" id="KW-0378">Hydrolase</keyword>
<dbReference type="PANTHER" id="PTHR42997">
    <property type="entry name" value="HIT FAMILY HYDROLASE"/>
    <property type="match status" value="1"/>
</dbReference>
<evidence type="ECO:0000256" key="3">
    <source>
        <dbReference type="PIRSR" id="PIRSR639383-2"/>
    </source>
</evidence>
<evidence type="ECO:0000256" key="4">
    <source>
        <dbReference type="PROSITE-ProRule" id="PRU00464"/>
    </source>
</evidence>
<feature type="domain" description="HIT" evidence="5">
    <location>
        <begin position="24"/>
        <end position="134"/>
    </location>
</feature>
<dbReference type="Gene3D" id="3.30.428.10">
    <property type="entry name" value="HIT-like"/>
    <property type="match status" value="1"/>
</dbReference>
<feature type="active site" description="Tele-AMP-histidine intermediate" evidence="2">
    <location>
        <position position="121"/>
    </location>
</feature>
<dbReference type="EMBL" id="FNPD01000006">
    <property type="protein sequence ID" value="SDX92478.1"/>
    <property type="molecule type" value="Genomic_DNA"/>
</dbReference>
<dbReference type="Pfam" id="PF01230">
    <property type="entry name" value="HIT"/>
    <property type="match status" value="1"/>
</dbReference>
<evidence type="ECO:0000256" key="2">
    <source>
        <dbReference type="PIRSR" id="PIRSR639383-1"/>
    </source>
</evidence>
<gene>
    <name evidence="6" type="ORF">SAMN03080603_01155</name>
</gene>
<organism evidence="6 7">
    <name type="scientific">Acetomicrobium thermoterrenum DSM 13490</name>
    <dbReference type="NCBI Taxonomy" id="1120987"/>
    <lineage>
        <taxon>Bacteria</taxon>
        <taxon>Thermotogati</taxon>
        <taxon>Synergistota</taxon>
        <taxon>Synergistia</taxon>
        <taxon>Synergistales</taxon>
        <taxon>Acetomicrobiaceae</taxon>
        <taxon>Acetomicrobium</taxon>
    </lineage>
</organism>
<dbReference type="SUPFAM" id="SSF54197">
    <property type="entry name" value="HIT-like"/>
    <property type="match status" value="1"/>
</dbReference>
<keyword evidence="7" id="KW-1185">Reference proteome</keyword>
<proteinExistence type="predicted"/>
<dbReference type="Proteomes" id="UP000199266">
    <property type="component" value="Unassembled WGS sequence"/>
</dbReference>
<dbReference type="RefSeq" id="WP_200778723.1">
    <property type="nucleotide sequence ID" value="NZ_FNPD01000006.1"/>
</dbReference>